<dbReference type="AlphaFoldDB" id="A0A1M4VIP9"/>
<keyword evidence="1" id="KW-0472">Membrane</keyword>
<feature type="transmembrane region" description="Helical" evidence="1">
    <location>
        <begin position="6"/>
        <end position="26"/>
    </location>
</feature>
<reference evidence="2 3" key="1">
    <citation type="submission" date="2016-11" db="EMBL/GenBank/DDBJ databases">
        <authorList>
            <person name="Varghese N."/>
            <person name="Submissions S."/>
        </authorList>
    </citation>
    <scope>NUCLEOTIDE SEQUENCE [LARGE SCALE GENOMIC DNA]</scope>
    <source>
        <strain evidence="2 3">DSM 29341</strain>
    </source>
</reference>
<accession>A0A1M4VIP9</accession>
<evidence type="ECO:0000256" key="1">
    <source>
        <dbReference type="SAM" id="Phobius"/>
    </source>
</evidence>
<keyword evidence="1" id="KW-0812">Transmembrane</keyword>
<name>A0A1M4VIP9_9RHOB</name>
<dbReference type="RefSeq" id="WP_149775192.1">
    <property type="nucleotide sequence ID" value="NZ_FQVK01000006.1"/>
</dbReference>
<dbReference type="EMBL" id="FQVK01000006">
    <property type="protein sequence ID" value="SHE68839.1"/>
    <property type="molecule type" value="Genomic_DNA"/>
</dbReference>
<dbReference type="OrthoDB" id="7877021at2"/>
<sequence length="81" mass="9552">MAWELLIWAGKAIVILIVVAALIEAWTKRHKSRRLVDMRPDADTLRKRPWEADGVTKVNDPDRVLNQNRQSKSRWIAHRRK</sequence>
<evidence type="ECO:0000313" key="3">
    <source>
        <dbReference type="Proteomes" id="UP000325134"/>
    </source>
</evidence>
<keyword evidence="3" id="KW-1185">Reference proteome</keyword>
<keyword evidence="1" id="KW-1133">Transmembrane helix</keyword>
<evidence type="ECO:0000313" key="2">
    <source>
        <dbReference type="EMBL" id="SHE68839.1"/>
    </source>
</evidence>
<protein>
    <submittedName>
        <fullName evidence="2">Uncharacterized protein</fullName>
    </submittedName>
</protein>
<proteinExistence type="predicted"/>
<gene>
    <name evidence="2" type="ORF">SAMN05444279_10685</name>
</gene>
<organism evidence="2 3">
    <name type="scientific">Ruegeria intermedia</name>
    <dbReference type="NCBI Taxonomy" id="996115"/>
    <lineage>
        <taxon>Bacteria</taxon>
        <taxon>Pseudomonadati</taxon>
        <taxon>Pseudomonadota</taxon>
        <taxon>Alphaproteobacteria</taxon>
        <taxon>Rhodobacterales</taxon>
        <taxon>Roseobacteraceae</taxon>
        <taxon>Ruegeria</taxon>
    </lineage>
</organism>
<dbReference type="Proteomes" id="UP000325134">
    <property type="component" value="Unassembled WGS sequence"/>
</dbReference>